<evidence type="ECO:0000313" key="2">
    <source>
        <dbReference type="Proteomes" id="UP001385389"/>
    </source>
</evidence>
<reference evidence="1 2" key="1">
    <citation type="submission" date="2024-03" db="EMBL/GenBank/DDBJ databases">
        <title>Phenotype and Genome Characterization of a Sulfate-Reducing Bacterium Pseudodesulfovibrio sp. strain 5S69, isolated from Petroleum Reservoir in Tatarstan (Russia).</title>
        <authorList>
            <person name="Bidzhieva S.K."/>
            <person name="Kadnikov V."/>
            <person name="Tourova T.P."/>
            <person name="Samigullina S.R."/>
            <person name="Sokolova D.S."/>
            <person name="Poltaraus A.B."/>
            <person name="Avtukh A.N."/>
            <person name="Tereshina V.M."/>
            <person name="Mardanov A.V."/>
            <person name="Nazina T.N."/>
        </authorList>
    </citation>
    <scope>NUCLEOTIDE SEQUENCE [LARGE SCALE GENOMIC DNA]</scope>
    <source>
        <strain evidence="1 2">5S69</strain>
    </source>
</reference>
<evidence type="ECO:0000313" key="1">
    <source>
        <dbReference type="EMBL" id="WWX22787.1"/>
    </source>
</evidence>
<dbReference type="EMBL" id="CP146609">
    <property type="protein sequence ID" value="WWX22787.1"/>
    <property type="molecule type" value="Genomic_DNA"/>
</dbReference>
<proteinExistence type="predicted"/>
<evidence type="ECO:0008006" key="3">
    <source>
        <dbReference type="Google" id="ProtNLM"/>
    </source>
</evidence>
<accession>A0ABZ2IZP7</accession>
<name>A0ABZ2IZP7_9BACT</name>
<gene>
    <name evidence="1" type="ORF">V8V93_01005</name>
</gene>
<dbReference type="Proteomes" id="UP001385389">
    <property type="component" value="Chromosome"/>
</dbReference>
<keyword evidence="2" id="KW-1185">Reference proteome</keyword>
<sequence length="128" mass="14225">MKGNYFIAISLLILIALPLTSCKTNKSYNPAYGFADANPTAYNNDLSMCRQEAMRVYPAISPPQLQPLPDCSQARGITLAGMCGSQQAAVSRMNEQAMNEYKRYNDSRSMAINSCMSQRGWRIVTVEE</sequence>
<dbReference type="RefSeq" id="WP_338668504.1">
    <property type="nucleotide sequence ID" value="NZ_CP146609.1"/>
</dbReference>
<organism evidence="1 2">
    <name type="scientific">Pseudodesulfovibrio methanolicus</name>
    <dbReference type="NCBI Taxonomy" id="3126690"/>
    <lineage>
        <taxon>Bacteria</taxon>
        <taxon>Pseudomonadati</taxon>
        <taxon>Thermodesulfobacteriota</taxon>
        <taxon>Desulfovibrionia</taxon>
        <taxon>Desulfovibrionales</taxon>
        <taxon>Desulfovibrionaceae</taxon>
    </lineage>
</organism>
<protein>
    <recommendedName>
        <fullName evidence="3">Lipoprotein</fullName>
    </recommendedName>
</protein>